<evidence type="ECO:0000313" key="1">
    <source>
        <dbReference type="EMBL" id="MFC3832690.1"/>
    </source>
</evidence>
<dbReference type="Proteomes" id="UP001595803">
    <property type="component" value="Unassembled WGS sequence"/>
</dbReference>
<evidence type="ECO:0000313" key="2">
    <source>
        <dbReference type="Proteomes" id="UP001595803"/>
    </source>
</evidence>
<reference evidence="2" key="1">
    <citation type="journal article" date="2019" name="Int. J. Syst. Evol. Microbiol.">
        <title>The Global Catalogue of Microorganisms (GCM) 10K type strain sequencing project: providing services to taxonomists for standard genome sequencing and annotation.</title>
        <authorList>
            <consortium name="The Broad Institute Genomics Platform"/>
            <consortium name="The Broad Institute Genome Sequencing Center for Infectious Disease"/>
            <person name="Wu L."/>
            <person name="Ma J."/>
        </authorList>
    </citation>
    <scope>NUCLEOTIDE SEQUENCE [LARGE SCALE GENOMIC DNA]</scope>
    <source>
        <strain evidence="2">CCTCC AB 2017081</strain>
    </source>
</reference>
<proteinExistence type="predicted"/>
<keyword evidence="2" id="KW-1185">Reference proteome</keyword>
<accession>A0ABV7Z8W4</accession>
<gene>
    <name evidence="1" type="ORF">ACFOSB_07450</name>
</gene>
<dbReference type="EMBL" id="JBHRZG010000008">
    <property type="protein sequence ID" value="MFC3832690.1"/>
    <property type="molecule type" value="Genomic_DNA"/>
</dbReference>
<dbReference type="RefSeq" id="WP_322474045.1">
    <property type="nucleotide sequence ID" value="NZ_JBHRZG010000008.1"/>
</dbReference>
<protein>
    <submittedName>
        <fullName evidence="1">Uncharacterized protein</fullName>
    </submittedName>
</protein>
<comment type="caution">
    <text evidence="1">The sequence shown here is derived from an EMBL/GenBank/DDBJ whole genome shotgun (WGS) entry which is preliminary data.</text>
</comment>
<organism evidence="1 2">
    <name type="scientific">Deinococcus rufus</name>
    <dbReference type="NCBI Taxonomy" id="2136097"/>
    <lineage>
        <taxon>Bacteria</taxon>
        <taxon>Thermotogati</taxon>
        <taxon>Deinococcota</taxon>
        <taxon>Deinococci</taxon>
        <taxon>Deinococcales</taxon>
        <taxon>Deinococcaceae</taxon>
        <taxon>Deinococcus</taxon>
    </lineage>
</organism>
<name>A0ABV7Z8W4_9DEIO</name>
<sequence>MDDLAPLLARAARELKLDGHTVDDAPEDVVRQFSAVVLEALSARGLVDGPAELECWAGPRSPMS</sequence>